<feature type="region of interest" description="Disordered" evidence="1">
    <location>
        <begin position="1"/>
        <end position="30"/>
    </location>
</feature>
<evidence type="ECO:0000256" key="1">
    <source>
        <dbReference type="SAM" id="MobiDB-lite"/>
    </source>
</evidence>
<comment type="caution">
    <text evidence="2">The sequence shown here is derived from an EMBL/GenBank/DDBJ whole genome shotgun (WGS) entry which is preliminary data.</text>
</comment>
<dbReference type="AlphaFoldDB" id="A0AAW0SQF3"/>
<protein>
    <submittedName>
        <fullName evidence="2">Uncharacterized protein</fullName>
    </submittedName>
</protein>
<dbReference type="EMBL" id="JARAKH010000047">
    <property type="protein sequence ID" value="KAK8377630.1"/>
    <property type="molecule type" value="Genomic_DNA"/>
</dbReference>
<proteinExistence type="predicted"/>
<keyword evidence="3" id="KW-1185">Reference proteome</keyword>
<evidence type="ECO:0000313" key="2">
    <source>
        <dbReference type="EMBL" id="KAK8377630.1"/>
    </source>
</evidence>
<dbReference type="Proteomes" id="UP001487740">
    <property type="component" value="Unassembled WGS sequence"/>
</dbReference>
<evidence type="ECO:0000313" key="3">
    <source>
        <dbReference type="Proteomes" id="UP001487740"/>
    </source>
</evidence>
<organism evidence="2 3">
    <name type="scientific">Scylla paramamosain</name>
    <name type="common">Mud crab</name>
    <dbReference type="NCBI Taxonomy" id="85552"/>
    <lineage>
        <taxon>Eukaryota</taxon>
        <taxon>Metazoa</taxon>
        <taxon>Ecdysozoa</taxon>
        <taxon>Arthropoda</taxon>
        <taxon>Crustacea</taxon>
        <taxon>Multicrustacea</taxon>
        <taxon>Malacostraca</taxon>
        <taxon>Eumalacostraca</taxon>
        <taxon>Eucarida</taxon>
        <taxon>Decapoda</taxon>
        <taxon>Pleocyemata</taxon>
        <taxon>Brachyura</taxon>
        <taxon>Eubrachyura</taxon>
        <taxon>Portunoidea</taxon>
        <taxon>Portunidae</taxon>
        <taxon>Portuninae</taxon>
        <taxon>Scylla</taxon>
    </lineage>
</organism>
<sequence>MTHTAPATATTATTRIAPATTATTHTATAATRTSKGGGELVVACGCGDDCGVCWICQLLGLSRSLFGLDRQA</sequence>
<gene>
    <name evidence="2" type="ORF">O3P69_013939</name>
</gene>
<accession>A0AAW0SQF3</accession>
<reference evidence="2 3" key="1">
    <citation type="submission" date="2023-03" db="EMBL/GenBank/DDBJ databases">
        <title>High-quality genome of Scylla paramamosain provides insights in environmental adaptation.</title>
        <authorList>
            <person name="Zhang L."/>
        </authorList>
    </citation>
    <scope>NUCLEOTIDE SEQUENCE [LARGE SCALE GENOMIC DNA]</scope>
    <source>
        <strain evidence="2">LZ_2023a</strain>
        <tissue evidence="2">Muscle</tissue>
    </source>
</reference>
<name>A0AAW0SQF3_SCYPA</name>